<comment type="caution">
    <text evidence="10">The sequence shown here is derived from an EMBL/GenBank/DDBJ whole genome shotgun (WGS) entry which is preliminary data.</text>
</comment>
<feature type="transmembrane region" description="Helical" evidence="9">
    <location>
        <begin position="275"/>
        <end position="295"/>
    </location>
</feature>
<keyword evidence="11" id="KW-1185">Reference proteome</keyword>
<evidence type="ECO:0000256" key="9">
    <source>
        <dbReference type="HAMAP-Rule" id="MF_00024"/>
    </source>
</evidence>
<dbReference type="UniPathway" id="UPA00148"/>
<evidence type="ECO:0000256" key="8">
    <source>
        <dbReference type="ARBA" id="ARBA00023136"/>
    </source>
</evidence>
<dbReference type="GO" id="GO:0048472">
    <property type="term" value="F:threonine-phosphate decarboxylase activity"/>
    <property type="evidence" value="ECO:0007669"/>
    <property type="project" value="InterPro"/>
</dbReference>
<dbReference type="RefSeq" id="WP_101185053.1">
    <property type="nucleotide sequence ID" value="NZ_CP031218.1"/>
</dbReference>
<dbReference type="EMBL" id="NXIF01000033">
    <property type="protein sequence ID" value="PKI80508.1"/>
    <property type="molecule type" value="Genomic_DNA"/>
</dbReference>
<keyword evidence="5 9" id="KW-0169">Cobalamin biosynthesis</keyword>
<evidence type="ECO:0000256" key="6">
    <source>
        <dbReference type="ARBA" id="ARBA00022692"/>
    </source>
</evidence>
<comment type="subcellular location">
    <subcellularLocation>
        <location evidence="1 9">Cell membrane</location>
        <topology evidence="1 9">Multi-pass membrane protein</topology>
    </subcellularLocation>
</comment>
<keyword evidence="6 9" id="KW-0812">Transmembrane</keyword>
<gene>
    <name evidence="9 10" type="primary">cobD</name>
    <name evidence="10" type="ORF">CP960_08840</name>
</gene>
<feature type="transmembrane region" description="Helical" evidence="9">
    <location>
        <begin position="50"/>
        <end position="71"/>
    </location>
</feature>
<dbReference type="OrthoDB" id="9811967at2"/>
<protein>
    <recommendedName>
        <fullName evidence="9">Cobalamin biosynthesis protein CobD</fullName>
    </recommendedName>
</protein>
<comment type="function">
    <text evidence="9">Converts cobyric acid to cobinamide by the addition of aminopropanol on the F carboxylic group.</text>
</comment>
<accession>A0A2N1J1T2</accession>
<evidence type="ECO:0000256" key="3">
    <source>
        <dbReference type="ARBA" id="ARBA00006263"/>
    </source>
</evidence>
<evidence type="ECO:0000313" key="10">
    <source>
        <dbReference type="EMBL" id="PKI80508.1"/>
    </source>
</evidence>
<reference evidence="10 11" key="1">
    <citation type="submission" date="2017-09" db="EMBL/GenBank/DDBJ databases">
        <title>Genomics of the genus Arcobacter.</title>
        <authorList>
            <person name="Perez-Cataluna A."/>
            <person name="Figueras M.J."/>
            <person name="Salas-Masso N."/>
        </authorList>
    </citation>
    <scope>NUCLEOTIDE SEQUENCE [LARGE SCALE GENOMIC DNA]</scope>
    <source>
        <strain evidence="10 11">DSM 18005</strain>
    </source>
</reference>
<sequence>MFYSLALIAFIIDKLFAEFDKLKIKHPIIYIGDVIRFFENKFYKDTVLRGFLLVLFTLSIVFIVVYCISFIENIFFQGFIASFTLSSKMLYVCVKDVVESKNIQEKREKISMLVSRDTKDMTNSDINKASIETYAENLSDGVIAPLFYLVCFGLIGAYLYKAINTLDSMVAYRNKRYEKFGKVSARLDDIANFIPSRITAILIALLFKSKKAFKEFKKYGSKHESLNAGLPIASMALATNLKLGGNTSYFGKVKQKPYFGEGKEIIEDSDVYKALSIKSSLDIFIIIVLGVLYVLY</sequence>
<dbReference type="Proteomes" id="UP000233248">
    <property type="component" value="Unassembled WGS sequence"/>
</dbReference>
<dbReference type="NCBIfam" id="TIGR00380">
    <property type="entry name" value="cobal_cbiB"/>
    <property type="match status" value="1"/>
</dbReference>
<dbReference type="PANTHER" id="PTHR34308:SF1">
    <property type="entry name" value="COBALAMIN BIOSYNTHESIS PROTEIN CBIB"/>
    <property type="match status" value="1"/>
</dbReference>
<dbReference type="GO" id="GO:0015420">
    <property type="term" value="F:ABC-type vitamin B12 transporter activity"/>
    <property type="evidence" value="ECO:0007669"/>
    <property type="project" value="UniProtKB-UniRule"/>
</dbReference>
<evidence type="ECO:0000256" key="2">
    <source>
        <dbReference type="ARBA" id="ARBA00004953"/>
    </source>
</evidence>
<evidence type="ECO:0000256" key="7">
    <source>
        <dbReference type="ARBA" id="ARBA00022989"/>
    </source>
</evidence>
<dbReference type="PANTHER" id="PTHR34308">
    <property type="entry name" value="COBALAMIN BIOSYNTHESIS PROTEIN CBIB"/>
    <property type="match status" value="1"/>
</dbReference>
<dbReference type="GO" id="GO:0005886">
    <property type="term" value="C:plasma membrane"/>
    <property type="evidence" value="ECO:0007669"/>
    <property type="project" value="UniProtKB-SubCell"/>
</dbReference>
<dbReference type="InterPro" id="IPR004485">
    <property type="entry name" value="Cobalamin_biosynth_CobD/CbiB"/>
</dbReference>
<dbReference type="KEGG" id="ahs:AHALO_2497"/>
<evidence type="ECO:0000256" key="4">
    <source>
        <dbReference type="ARBA" id="ARBA00022475"/>
    </source>
</evidence>
<proteinExistence type="inferred from homology"/>
<comment type="similarity">
    <text evidence="3 9">Belongs to the CobD/CbiB family.</text>
</comment>
<evidence type="ECO:0000256" key="1">
    <source>
        <dbReference type="ARBA" id="ARBA00004651"/>
    </source>
</evidence>
<dbReference type="AlphaFoldDB" id="A0A2N1J1T2"/>
<name>A0A2N1J1T2_9BACT</name>
<organism evidence="10 11">
    <name type="scientific">Malaciobacter halophilus</name>
    <dbReference type="NCBI Taxonomy" id="197482"/>
    <lineage>
        <taxon>Bacteria</taxon>
        <taxon>Pseudomonadati</taxon>
        <taxon>Campylobacterota</taxon>
        <taxon>Epsilonproteobacteria</taxon>
        <taxon>Campylobacterales</taxon>
        <taxon>Arcobacteraceae</taxon>
        <taxon>Malaciobacter</taxon>
    </lineage>
</organism>
<evidence type="ECO:0000313" key="11">
    <source>
        <dbReference type="Proteomes" id="UP000233248"/>
    </source>
</evidence>
<dbReference type="Pfam" id="PF03186">
    <property type="entry name" value="CobD_Cbib"/>
    <property type="match status" value="1"/>
</dbReference>
<keyword evidence="8 9" id="KW-0472">Membrane</keyword>
<comment type="caution">
    <text evidence="9">Lacks conserved residue(s) required for the propagation of feature annotation.</text>
</comment>
<feature type="transmembrane region" description="Helical" evidence="9">
    <location>
        <begin position="142"/>
        <end position="160"/>
    </location>
</feature>
<keyword evidence="7 9" id="KW-1133">Transmembrane helix</keyword>
<dbReference type="HAMAP" id="MF_00024">
    <property type="entry name" value="CobD_CbiB"/>
    <property type="match status" value="1"/>
</dbReference>
<evidence type="ECO:0000256" key="5">
    <source>
        <dbReference type="ARBA" id="ARBA00022573"/>
    </source>
</evidence>
<dbReference type="GO" id="GO:0009236">
    <property type="term" value="P:cobalamin biosynthetic process"/>
    <property type="evidence" value="ECO:0007669"/>
    <property type="project" value="UniProtKB-UniRule"/>
</dbReference>
<keyword evidence="4 9" id="KW-1003">Cell membrane</keyword>
<comment type="pathway">
    <text evidence="2 9">Cofactor biosynthesis; adenosylcobalamin biosynthesis.</text>
</comment>